<name>A0A2M7TWJ3_9BACT</name>
<evidence type="ECO:0000256" key="1">
    <source>
        <dbReference type="SAM" id="Phobius"/>
    </source>
</evidence>
<evidence type="ECO:0000313" key="2">
    <source>
        <dbReference type="EMBL" id="PIZ62204.1"/>
    </source>
</evidence>
<organism evidence="2 3">
    <name type="scientific">Candidatus Roizmanbacteria bacterium CG_4_10_14_0_2_um_filter_39_13</name>
    <dbReference type="NCBI Taxonomy" id="1974825"/>
    <lineage>
        <taxon>Bacteria</taxon>
        <taxon>Candidatus Roizmaniibacteriota</taxon>
    </lineage>
</organism>
<keyword evidence="1" id="KW-0472">Membrane</keyword>
<evidence type="ECO:0000313" key="3">
    <source>
        <dbReference type="Proteomes" id="UP000228503"/>
    </source>
</evidence>
<gene>
    <name evidence="2" type="ORF">COY16_04960</name>
</gene>
<accession>A0A2M7TWJ3</accession>
<keyword evidence="1" id="KW-1133">Transmembrane helix</keyword>
<proteinExistence type="predicted"/>
<dbReference type="AlphaFoldDB" id="A0A2M7TWJ3"/>
<reference evidence="3" key="1">
    <citation type="submission" date="2017-09" db="EMBL/GenBank/DDBJ databases">
        <title>Depth-based differentiation of microbial function through sediment-hosted aquifers and enrichment of novel symbionts in the deep terrestrial subsurface.</title>
        <authorList>
            <person name="Probst A.J."/>
            <person name="Ladd B."/>
            <person name="Jarett J.K."/>
            <person name="Geller-Mcgrath D.E."/>
            <person name="Sieber C.M.K."/>
            <person name="Emerson J.B."/>
            <person name="Anantharaman K."/>
            <person name="Thomas B.C."/>
            <person name="Malmstrom R."/>
            <person name="Stieglmeier M."/>
            <person name="Klingl A."/>
            <person name="Woyke T."/>
            <person name="Ryan C.M."/>
            <person name="Banfield J.F."/>
        </authorList>
    </citation>
    <scope>NUCLEOTIDE SEQUENCE [LARGE SCALE GENOMIC DNA]</scope>
</reference>
<dbReference type="EMBL" id="PFOB01000063">
    <property type="protein sequence ID" value="PIZ62204.1"/>
    <property type="molecule type" value="Genomic_DNA"/>
</dbReference>
<comment type="caution">
    <text evidence="2">The sequence shown here is derived from an EMBL/GenBank/DDBJ whole genome shotgun (WGS) entry which is preliminary data.</text>
</comment>
<keyword evidence="1" id="KW-0812">Transmembrane</keyword>
<feature type="transmembrane region" description="Helical" evidence="1">
    <location>
        <begin position="12"/>
        <end position="35"/>
    </location>
</feature>
<sequence>MTLTEVNYYTRRFSPVVLIVFLVGLILFFGVKLLFTYLSSQKVTTTTTSVPVSYDPVFDKIKPPDTGDREKSEKYTFVLDTLDGTPNFEEATSAAEVYFLPQKTASFGFLSKIYAMAKDAGFDTDITQHRLDDKMAIFDDGKNKLTIDIRTFNYIYSYTITRDDNVTPPALPVADTTLFNEASSFISGMGRYPEELARGERNIGYMRLNPETNEIIPLKSPESANIVEVDFFLPDRNGLPVVSSSYYNSQHYVMFLIGENKTKVIKAQVQYFDRSEDQVGLYPLRSAEQAWEDLKKGKGAVVSSQAKSGEIKIQKVFLAYYDPAVYQEYVQPVYVFLGNNEFVAYVSAVSEEYLIQ</sequence>
<protein>
    <submittedName>
        <fullName evidence="2">Uncharacterized protein</fullName>
    </submittedName>
</protein>
<dbReference type="Proteomes" id="UP000228503">
    <property type="component" value="Unassembled WGS sequence"/>
</dbReference>